<dbReference type="Proteomes" id="UP000184089">
    <property type="component" value="Unassembled WGS sequence"/>
</dbReference>
<dbReference type="EMBL" id="FQVY01000002">
    <property type="protein sequence ID" value="SHG03730.1"/>
    <property type="molecule type" value="Genomic_DNA"/>
</dbReference>
<reference evidence="3" key="1">
    <citation type="submission" date="2016-11" db="EMBL/GenBank/DDBJ databases">
        <authorList>
            <person name="Varghese N."/>
            <person name="Submissions S."/>
        </authorList>
    </citation>
    <scope>NUCLEOTIDE SEQUENCE</scope>
    <source>
        <strain evidence="3">DSM 4029</strain>
    </source>
</reference>
<dbReference type="AlphaFoldDB" id="A0AAQ1MD41"/>
<evidence type="ECO:0000313" key="3">
    <source>
        <dbReference type="EMBL" id="SHG03730.1"/>
    </source>
</evidence>
<gene>
    <name evidence="2" type="ORF">GT747_12725</name>
    <name evidence="3" type="ORF">SAMN05444424_1237</name>
</gene>
<dbReference type="Proteomes" id="UP000474718">
    <property type="component" value="Unassembled WGS sequence"/>
</dbReference>
<keyword evidence="5" id="KW-1185">Reference proteome</keyword>
<dbReference type="PANTHER" id="PTHR30217">
    <property type="entry name" value="PEPTIDASE U32 FAMILY"/>
    <property type="match status" value="1"/>
</dbReference>
<dbReference type="InterPro" id="IPR051454">
    <property type="entry name" value="RNA/ubiquinone_mod_enzymes"/>
</dbReference>
<keyword evidence="3" id="KW-0378">Hydrolase</keyword>
<proteinExistence type="predicted"/>
<organism evidence="3 4">
    <name type="scientific">Bittarella massiliensis</name>
    <name type="common">ex Durand et al. 2017</name>
    <dbReference type="NCBI Taxonomy" id="1720313"/>
    <lineage>
        <taxon>Bacteria</taxon>
        <taxon>Bacillati</taxon>
        <taxon>Bacillota</taxon>
        <taxon>Clostridia</taxon>
        <taxon>Eubacteriales</taxon>
        <taxon>Oscillospiraceae</taxon>
        <taxon>Bittarella (ex Durand et al. 2017)</taxon>
    </lineage>
</organism>
<dbReference type="GO" id="GO:0008233">
    <property type="term" value="F:peptidase activity"/>
    <property type="evidence" value="ECO:0007669"/>
    <property type="project" value="UniProtKB-KW"/>
</dbReference>
<dbReference type="InterPro" id="IPR001539">
    <property type="entry name" value="Peptidase_U32"/>
</dbReference>
<comment type="caution">
    <text evidence="3">The sequence shown here is derived from an EMBL/GenBank/DDBJ whole genome shotgun (WGS) entry which is preliminary data.</text>
</comment>
<dbReference type="PROSITE" id="PS01276">
    <property type="entry name" value="PEPTIDASE_U32"/>
    <property type="match status" value="1"/>
</dbReference>
<reference evidence="4" key="2">
    <citation type="submission" date="2016-11" db="EMBL/GenBank/DDBJ databases">
        <authorList>
            <person name="Jaros S."/>
            <person name="Januszkiewicz K."/>
            <person name="Wedrychowicz H."/>
        </authorList>
    </citation>
    <scope>NUCLEOTIDE SEQUENCE [LARGE SCALE GENOMIC DNA]</scope>
    <source>
        <strain evidence="4">DSM 4029</strain>
    </source>
</reference>
<sequence length="703" mass="75593">MAPIEILAPAGGPAQARAAILNGADAIYLGAKQFSARSGAQNFDEEELGRTVDDCHGRGVKVYLALNTLLRQSELPQALEVVRQAYRAGIDALIVQDLGLVSLVRRAFPDLPLHGSTQMSIHSPAGARQLARLGFSRAILARELSLKEIAAIAREGALELEVFIHGALCMSVSGQCLMSAVIGGRSGNRGDCAGTCRLPFCAVSSPEEASALPGGACDRYDLSLKDLCGIDHLPQLQALGVASVKIEGRLKRPEYVGQVTAAVWRARAGQGYDKALLQDLFSRSGFTDGYLTGAIGPQMFGHRREADARASQKALSRLAAEPLFPRRERGDKLPLHARFTLRRGEGLTLTARCGEAQAQGSIPAQEAKAKPTGREALLRCLEKTGDTPFSLAEGDCQVEEGLFVPVSACNALRRQVYGELAERCAAPAPARRECPVDLPACRRGRPARRQLAARFESVEQLLAAREAWPLLDEILLPLRALEDRRLAPFLDELLPKLTGCLPRLLFTGEGEEAQRARRWAARGLPRVEGDNLAHLELLRGCGPEVTAGPGLSCFSGPAALALQGMGAVRATLSPEVQAAEIAQFPQTVFLRALGYGRLPVMNLRACPLQNRGGCAACRRTGGVVDRTGRLFPLLCQGGWSQLLNCLPLDMGDRRDALALADSELLWFTVEAPGEIAPTIRRYAAGQRSTPQGGYTRGLYFRAV</sequence>
<reference evidence="2 5" key="3">
    <citation type="journal article" date="2019" name="Nat. Med.">
        <title>A library of human gut bacterial isolates paired with longitudinal multiomics data enables mechanistic microbiome research.</title>
        <authorList>
            <person name="Poyet M."/>
            <person name="Groussin M."/>
            <person name="Gibbons S.M."/>
            <person name="Avila-Pacheco J."/>
            <person name="Jiang X."/>
            <person name="Kearney S.M."/>
            <person name="Perrotta A.R."/>
            <person name="Berdy B."/>
            <person name="Zhao S."/>
            <person name="Lieberman T.D."/>
            <person name="Swanson P.K."/>
            <person name="Smith M."/>
            <person name="Roesemann S."/>
            <person name="Alexander J.E."/>
            <person name="Rich S.A."/>
            <person name="Livny J."/>
            <person name="Vlamakis H."/>
            <person name="Clish C."/>
            <person name="Bullock K."/>
            <person name="Deik A."/>
            <person name="Scott J."/>
            <person name="Pierce K.A."/>
            <person name="Xavier R.J."/>
            <person name="Alm E.J."/>
        </authorList>
    </citation>
    <scope>NUCLEOTIDE SEQUENCE [LARGE SCALE GENOMIC DNA]</scope>
    <source>
        <strain evidence="2 5">BIOML-A2</strain>
    </source>
</reference>
<evidence type="ECO:0000313" key="4">
    <source>
        <dbReference type="Proteomes" id="UP000184089"/>
    </source>
</evidence>
<evidence type="ECO:0000259" key="1">
    <source>
        <dbReference type="Pfam" id="PF12392"/>
    </source>
</evidence>
<evidence type="ECO:0000313" key="5">
    <source>
        <dbReference type="Proteomes" id="UP000474718"/>
    </source>
</evidence>
<dbReference type="Pfam" id="PF12392">
    <property type="entry name" value="DUF3656"/>
    <property type="match status" value="1"/>
</dbReference>
<dbReference type="PANTHER" id="PTHR30217:SF10">
    <property type="entry name" value="23S RRNA 5-HYDROXYCYTIDINE C2501 SYNTHASE"/>
    <property type="match status" value="1"/>
</dbReference>
<evidence type="ECO:0000313" key="2">
    <source>
        <dbReference type="EMBL" id="MZL70614.1"/>
    </source>
</evidence>
<dbReference type="InterPro" id="IPR020988">
    <property type="entry name" value="Pept_U32_collagenase"/>
</dbReference>
<dbReference type="EMBL" id="WWVX01000009">
    <property type="protein sequence ID" value="MZL70614.1"/>
    <property type="molecule type" value="Genomic_DNA"/>
</dbReference>
<dbReference type="GO" id="GO:0006508">
    <property type="term" value="P:proteolysis"/>
    <property type="evidence" value="ECO:0007669"/>
    <property type="project" value="UniProtKB-KW"/>
</dbReference>
<dbReference type="RefSeq" id="WP_021658305.1">
    <property type="nucleotide sequence ID" value="NZ_FQVY01000002.1"/>
</dbReference>
<protein>
    <submittedName>
        <fullName evidence="3">Protease</fullName>
    </submittedName>
    <submittedName>
        <fullName evidence="2">U32 family peptidase</fullName>
    </submittedName>
</protein>
<feature type="domain" description="Peptidase U32 collagenase" evidence="1">
    <location>
        <begin position="321"/>
        <end position="423"/>
    </location>
</feature>
<name>A0AAQ1MD41_9FIRM</name>
<accession>A0AAQ1MD41</accession>
<dbReference type="Pfam" id="PF01136">
    <property type="entry name" value="Peptidase_U32"/>
    <property type="match status" value="1"/>
</dbReference>
<keyword evidence="3" id="KW-0645">Protease</keyword>